<feature type="compositionally biased region" description="Acidic residues" evidence="1">
    <location>
        <begin position="101"/>
        <end position="113"/>
    </location>
</feature>
<evidence type="ECO:0000313" key="3">
    <source>
        <dbReference type="Proteomes" id="UP001140091"/>
    </source>
</evidence>
<evidence type="ECO:0000256" key="1">
    <source>
        <dbReference type="SAM" id="MobiDB-lite"/>
    </source>
</evidence>
<feature type="non-terminal residue" evidence="2">
    <location>
        <position position="1"/>
    </location>
</feature>
<gene>
    <name evidence="2" type="ORF">H1R20_g15743</name>
</gene>
<feature type="region of interest" description="Disordered" evidence="1">
    <location>
        <begin position="83"/>
        <end position="124"/>
    </location>
</feature>
<dbReference type="EMBL" id="JANBPK010001620">
    <property type="protein sequence ID" value="KAJ2921352.1"/>
    <property type="molecule type" value="Genomic_DNA"/>
</dbReference>
<accession>A0A9W8M960</accession>
<feature type="region of interest" description="Disordered" evidence="1">
    <location>
        <begin position="330"/>
        <end position="352"/>
    </location>
</feature>
<sequence length="352" mass="38864">MFLFPNPSVDLPVPQQSLSAPVNALAPQQPTRDSISAPIPGYQGDAFLGEINWQAFNETVSQCFGQDFDVHAALDQLNAQYPLPPTVEEDDGSPRLPGINETDEELGEEDELMDSSVRRSRRAPAPTTRLELQNLIGTNTVLHPVPVEKKSMEESLLWFHEAGGWFKGRGLGPLFDEVVASWEKLEETLSYGISAKGSLPMAGLRPTEWRSWTSKGRMGRRVYEQVPVIDPSDAAEFGLTVLKWWSAMQPAFRQNTQGLMPLPAYATPGSTSDQWSSLRKGGPNGIVSVVTLLAWWGLAAKEVPEFAKDSRSEWKAMALDVNRAFREMTATANTGKRAAETESGPRKKPRQV</sequence>
<dbReference type="AlphaFoldDB" id="A0A9W8M960"/>
<dbReference type="OrthoDB" id="2683861at2759"/>
<proteinExistence type="predicted"/>
<name>A0A9W8M960_9AGAR</name>
<comment type="caution">
    <text evidence="2">The sequence shown here is derived from an EMBL/GenBank/DDBJ whole genome shotgun (WGS) entry which is preliminary data.</text>
</comment>
<dbReference type="Proteomes" id="UP001140091">
    <property type="component" value="Unassembled WGS sequence"/>
</dbReference>
<organism evidence="2 3">
    <name type="scientific">Candolleomyces eurysporus</name>
    <dbReference type="NCBI Taxonomy" id="2828524"/>
    <lineage>
        <taxon>Eukaryota</taxon>
        <taxon>Fungi</taxon>
        <taxon>Dikarya</taxon>
        <taxon>Basidiomycota</taxon>
        <taxon>Agaricomycotina</taxon>
        <taxon>Agaricomycetes</taxon>
        <taxon>Agaricomycetidae</taxon>
        <taxon>Agaricales</taxon>
        <taxon>Agaricineae</taxon>
        <taxon>Psathyrellaceae</taxon>
        <taxon>Candolleomyces</taxon>
    </lineage>
</organism>
<reference evidence="2" key="1">
    <citation type="submission" date="2022-06" db="EMBL/GenBank/DDBJ databases">
        <title>Genome Sequence of Candolleomyces eurysporus.</title>
        <authorList>
            <person name="Buettner E."/>
        </authorList>
    </citation>
    <scope>NUCLEOTIDE SEQUENCE</scope>
    <source>
        <strain evidence="2">VTCC 930004</strain>
    </source>
</reference>
<evidence type="ECO:0000313" key="2">
    <source>
        <dbReference type="EMBL" id="KAJ2921352.1"/>
    </source>
</evidence>
<keyword evidence="3" id="KW-1185">Reference proteome</keyword>
<protein>
    <submittedName>
        <fullName evidence="2">Uncharacterized protein</fullName>
    </submittedName>
</protein>